<comment type="caution">
    <text evidence="1">The sequence shown here is derived from an EMBL/GenBank/DDBJ whole genome shotgun (WGS) entry which is preliminary data.</text>
</comment>
<reference evidence="1" key="2">
    <citation type="submission" date="2022-12" db="EMBL/GenBank/DDBJ databases">
        <authorList>
            <person name="Sun Q."/>
            <person name="Kim S."/>
        </authorList>
    </citation>
    <scope>NUCLEOTIDE SEQUENCE</scope>
    <source>
        <strain evidence="1">KCTC 12344</strain>
    </source>
</reference>
<proteinExistence type="predicted"/>
<sequence length="75" mass="8360">MDAVNAALLAKLAQIVADLAVAVHAAAFKSRFLDRDEQTLVFLGTLTFRIQTPCIKATRMHFEHFAQPAHRELVL</sequence>
<reference evidence="1" key="1">
    <citation type="journal article" date="2014" name="Int. J. Syst. Evol. Microbiol.">
        <title>Complete genome sequence of Corynebacterium casei LMG S-19264T (=DSM 44701T), isolated from a smear-ripened cheese.</title>
        <authorList>
            <consortium name="US DOE Joint Genome Institute (JGI-PGF)"/>
            <person name="Walter F."/>
            <person name="Albersmeier A."/>
            <person name="Kalinowski J."/>
            <person name="Ruckert C."/>
        </authorList>
    </citation>
    <scope>NUCLEOTIDE SEQUENCE</scope>
    <source>
        <strain evidence="1">KCTC 12344</strain>
    </source>
</reference>
<gene>
    <name evidence="1" type="ORF">GCM10007388_04940</name>
</gene>
<organism evidence="1 2">
    <name type="scientific">Pseudoduganella plicata</name>
    <dbReference type="NCBI Taxonomy" id="321984"/>
    <lineage>
        <taxon>Bacteria</taxon>
        <taxon>Pseudomonadati</taxon>
        <taxon>Pseudomonadota</taxon>
        <taxon>Betaproteobacteria</taxon>
        <taxon>Burkholderiales</taxon>
        <taxon>Oxalobacteraceae</taxon>
        <taxon>Telluria group</taxon>
        <taxon>Pseudoduganella</taxon>
    </lineage>
</organism>
<evidence type="ECO:0000313" key="1">
    <source>
        <dbReference type="EMBL" id="GGY75461.1"/>
    </source>
</evidence>
<dbReference type="Proteomes" id="UP000619512">
    <property type="component" value="Unassembled WGS sequence"/>
</dbReference>
<dbReference type="EMBL" id="BMWW01000001">
    <property type="protein sequence ID" value="GGY75461.1"/>
    <property type="molecule type" value="Genomic_DNA"/>
</dbReference>
<accession>A0AA87Y7M2</accession>
<protein>
    <submittedName>
        <fullName evidence="1">Uncharacterized protein</fullName>
    </submittedName>
</protein>
<dbReference type="AlphaFoldDB" id="A0AA87Y7M2"/>
<evidence type="ECO:0000313" key="2">
    <source>
        <dbReference type="Proteomes" id="UP000619512"/>
    </source>
</evidence>
<name>A0AA87Y7M2_9BURK</name>